<feature type="compositionally biased region" description="Low complexity" evidence="8">
    <location>
        <begin position="371"/>
        <end position="405"/>
    </location>
</feature>
<feature type="compositionally biased region" description="Low complexity" evidence="8">
    <location>
        <begin position="435"/>
        <end position="449"/>
    </location>
</feature>
<evidence type="ECO:0000256" key="1">
    <source>
        <dbReference type="ARBA" id="ARBA00004232"/>
    </source>
</evidence>
<evidence type="ECO:0000256" key="4">
    <source>
        <dbReference type="ARBA" id="ARBA00022824"/>
    </source>
</evidence>
<feature type="compositionally biased region" description="Polar residues" evidence="8">
    <location>
        <begin position="483"/>
        <end position="492"/>
    </location>
</feature>
<feature type="compositionally biased region" description="Polar residues" evidence="8">
    <location>
        <begin position="500"/>
        <end position="516"/>
    </location>
</feature>
<feature type="compositionally biased region" description="Polar residues" evidence="8">
    <location>
        <begin position="299"/>
        <end position="319"/>
    </location>
</feature>
<evidence type="ECO:0000256" key="6">
    <source>
        <dbReference type="ARBA" id="ARBA00023136"/>
    </source>
</evidence>
<evidence type="ECO:0000256" key="8">
    <source>
        <dbReference type="SAM" id="MobiDB-lite"/>
    </source>
</evidence>
<proteinExistence type="predicted"/>
<evidence type="ECO:0000256" key="7">
    <source>
        <dbReference type="ARBA" id="ARBA00023242"/>
    </source>
</evidence>
<gene>
    <name evidence="10" type="primary">LOC117650219</name>
</gene>
<feature type="compositionally biased region" description="Basic and acidic residues" evidence="8">
    <location>
        <begin position="421"/>
        <end position="434"/>
    </location>
</feature>
<evidence type="ECO:0000256" key="3">
    <source>
        <dbReference type="ARBA" id="ARBA00022692"/>
    </source>
</evidence>
<organism evidence="10">
    <name type="scientific">Thrips palmi</name>
    <name type="common">Melon thrips</name>
    <dbReference type="NCBI Taxonomy" id="161013"/>
    <lineage>
        <taxon>Eukaryota</taxon>
        <taxon>Metazoa</taxon>
        <taxon>Ecdysozoa</taxon>
        <taxon>Arthropoda</taxon>
        <taxon>Hexapoda</taxon>
        <taxon>Insecta</taxon>
        <taxon>Pterygota</taxon>
        <taxon>Neoptera</taxon>
        <taxon>Paraneoptera</taxon>
        <taxon>Thysanoptera</taxon>
        <taxon>Terebrantia</taxon>
        <taxon>Thripoidea</taxon>
        <taxon>Thripidae</taxon>
        <taxon>Thrips</taxon>
    </lineage>
</organism>
<protein>
    <submittedName>
        <fullName evidence="10">Flocculation protein FLO11 isoform X1</fullName>
    </submittedName>
</protein>
<keyword evidence="5" id="KW-1133">Transmembrane helix</keyword>
<dbReference type="RefSeq" id="XP_034249354.1">
    <property type="nucleotide sequence ID" value="XM_034393463.1"/>
</dbReference>
<feature type="compositionally biased region" description="Polar residues" evidence="8">
    <location>
        <begin position="171"/>
        <end position="180"/>
    </location>
</feature>
<feature type="compositionally biased region" description="Pro residues" evidence="8">
    <location>
        <begin position="822"/>
        <end position="839"/>
    </location>
</feature>
<feature type="compositionally biased region" description="Low complexity" evidence="8">
    <location>
        <begin position="840"/>
        <end position="857"/>
    </location>
</feature>
<dbReference type="KEGG" id="tpal:117650219"/>
<evidence type="ECO:0000313" key="10">
    <source>
        <dbReference type="RefSeq" id="XP_034249354.1"/>
    </source>
</evidence>
<keyword evidence="7" id="KW-0539">Nucleus</keyword>
<sequence length="945" mass="101152">MRLVEQLQLQRGVGVGHDDITFNGLHPDELGVKKQRLHCVPVASIGTMVEEKSPLPLTGPRALVRVPRTPRIAKQYLAKVAKNDTNTAMAEECNSDSSEELQYGPGIVKKLKSKYLSMTLRESGSRPSLSNMRRATSLENLLDEEPVKQTDTKPPHFVKRVPGHTARKVVSTHQSRSAEPSQRDMKRARSMETLLRYDPKLHMSHSNSGLNVHLEDVENDSTISDNREWSAVHHRKSAEGDKEESLLLRKKLAVTVEQTELPPPDLVKQTLKIFESSGSPGPVSPPVPPVRSSVSKSVNFKTNNAKPVPKVNNSVSKKPQVSPKPVFSPEKLRSPAKVASPKKSVEVSDRVTVVDSVSAPPPVPCRRSGDSSPVPVSPVSPLSSPVAPLASAVPPSQARNSSIRSPPSPRKTMGLPVLSPTEDKPPPIPRRDKSPSSSTPATPLTPTTPVNGNSNGRPESLDVKPIYSASDSDEEMDDIDAVSTKSVSTSALENIRKDGTSMQFSFGANMSPSNDMSKSHLPKVKPTPPKDLPIPVKSMPTNNVRSMSPFENPADSASRPGTVFNVAALPHGAVLKSPESPVQHAKQVGVIRPLVSTKHHTPHNSSPVPSAATTLTNREIEKNLINRAKSIEQPVTKVVVSLKKLPDDVVVGSVSHGALAFAVNGEEGSSPPGASAKRGKAPGLWDKKPWHHQDNTMVFNFSNRKEVPDYIENDGLILRGKREKPRDGGVLLLGASADESSTDGDPDGMGDVDEWLVEPPSPCSVVFEGSNVIINGRSNLRKQSPRQPRKVRKLRIQFNDEATTMFEYPSEASLLEDGAHPAPTPPPPSTPAPAPPSAPSPGLSGLPVPLGSGSLASYTPSKLQLGALGASEPFQLGVTRVPSASSPSLSSLSSPDDAASGASTASSVDTLEADRDHSDDGDHLKPAREGESVTWSEESGTDLLF</sequence>
<dbReference type="CTD" id="32119"/>
<comment type="subcellular location">
    <subcellularLocation>
        <location evidence="1">Nucleus membrane</location>
        <topology evidence="1">Multi-pass membrane protein</topology>
    </subcellularLocation>
    <subcellularLocation>
        <location evidence="2">Rough endoplasmic reticulum membrane</location>
        <topology evidence="2">Multi-pass membrane protein</topology>
    </subcellularLocation>
</comment>
<accession>A0A6P8ZW17</accession>
<dbReference type="GeneID" id="117650219"/>
<evidence type="ECO:0000313" key="9">
    <source>
        <dbReference type="Proteomes" id="UP000515158"/>
    </source>
</evidence>
<feature type="region of interest" description="Disordered" evidence="8">
    <location>
        <begin position="277"/>
        <end position="539"/>
    </location>
</feature>
<feature type="region of interest" description="Disordered" evidence="8">
    <location>
        <begin position="879"/>
        <end position="945"/>
    </location>
</feature>
<dbReference type="Proteomes" id="UP000515158">
    <property type="component" value="Unplaced"/>
</dbReference>
<dbReference type="GO" id="GO:0008017">
    <property type="term" value="F:microtubule binding"/>
    <property type="evidence" value="ECO:0007669"/>
    <property type="project" value="TreeGrafter"/>
</dbReference>
<dbReference type="GO" id="GO:0023041">
    <property type="term" value="P:neuronal signal transduction"/>
    <property type="evidence" value="ECO:0007669"/>
    <property type="project" value="InterPro"/>
</dbReference>
<feature type="region of interest" description="Disordered" evidence="8">
    <location>
        <begin position="815"/>
        <end position="858"/>
    </location>
</feature>
<dbReference type="GO" id="GO:0006935">
    <property type="term" value="P:chemotaxis"/>
    <property type="evidence" value="ECO:0007669"/>
    <property type="project" value="TreeGrafter"/>
</dbReference>
<dbReference type="InParanoid" id="A0A6P8ZW17"/>
<evidence type="ECO:0000256" key="5">
    <source>
        <dbReference type="ARBA" id="ARBA00022989"/>
    </source>
</evidence>
<reference evidence="10" key="1">
    <citation type="submission" date="2025-08" db="UniProtKB">
        <authorList>
            <consortium name="RefSeq"/>
        </authorList>
    </citation>
    <scope>IDENTIFICATION</scope>
    <source>
        <tissue evidence="10">Total insect</tissue>
    </source>
</reference>
<name>A0A6P8ZW17_THRPL</name>
<dbReference type="PANTHER" id="PTHR13289">
    <property type="entry name" value="PROTEIN PHOSPHATASE 1-BINDING PROTEIN BIFOCAL"/>
    <property type="match status" value="1"/>
</dbReference>
<feature type="compositionally biased region" description="Basic and acidic residues" evidence="8">
    <location>
        <begin position="912"/>
        <end position="931"/>
    </location>
</feature>
<keyword evidence="4" id="KW-0256">Endoplasmic reticulum</keyword>
<dbReference type="GO" id="GO:0030867">
    <property type="term" value="C:rough endoplasmic reticulum membrane"/>
    <property type="evidence" value="ECO:0007669"/>
    <property type="project" value="UniProtKB-SubCell"/>
</dbReference>
<dbReference type="OrthoDB" id="6517071at2759"/>
<dbReference type="InterPro" id="IPR019130">
    <property type="entry name" value="Macoilin"/>
</dbReference>
<dbReference type="PANTHER" id="PTHR13289:SF3">
    <property type="entry name" value="BIFOCAL, ISOFORM F"/>
    <property type="match status" value="1"/>
</dbReference>
<dbReference type="AlphaFoldDB" id="A0A6P8ZW17"/>
<dbReference type="FunCoup" id="A0A6P8ZW17">
    <property type="interactions" value="106"/>
</dbReference>
<dbReference type="GO" id="GO:0031965">
    <property type="term" value="C:nuclear membrane"/>
    <property type="evidence" value="ECO:0007669"/>
    <property type="project" value="UniProtKB-SubCell"/>
</dbReference>
<keyword evidence="6" id="KW-0472">Membrane</keyword>
<keyword evidence="3" id="KW-0812">Transmembrane</keyword>
<feature type="compositionally biased region" description="Low complexity" evidence="8">
    <location>
        <begin position="883"/>
        <end position="907"/>
    </location>
</feature>
<keyword evidence="9" id="KW-1185">Reference proteome</keyword>
<feature type="region of interest" description="Disordered" evidence="8">
    <location>
        <begin position="165"/>
        <end position="186"/>
    </location>
</feature>
<feature type="compositionally biased region" description="Acidic residues" evidence="8">
    <location>
        <begin position="471"/>
        <end position="480"/>
    </location>
</feature>
<feature type="region of interest" description="Disordered" evidence="8">
    <location>
        <begin position="665"/>
        <end position="689"/>
    </location>
</feature>
<evidence type="ECO:0000256" key="2">
    <source>
        <dbReference type="ARBA" id="ARBA00004269"/>
    </source>
</evidence>